<dbReference type="KEGG" id="ffu:CLAFUR5_04217"/>
<sequence>MTETTSKAHSRVAIRKIPPPVKPDLSSEMSFGIKTKAQSKDEIPYEFDSSKVDSALLDPGIVERKVASGKKST</sequence>
<reference evidence="2" key="2">
    <citation type="journal article" date="2022" name="Microb. Genom.">
        <title>A chromosome-scale genome assembly of the tomato pathogen Cladosporium fulvum reveals a compartmentalized genome architecture and the presence of a dispensable chromosome.</title>
        <authorList>
            <person name="Zaccaron A.Z."/>
            <person name="Chen L.H."/>
            <person name="Samaras A."/>
            <person name="Stergiopoulos I."/>
        </authorList>
    </citation>
    <scope>NUCLEOTIDE SEQUENCE</scope>
    <source>
        <strain evidence="2">Race5_Kim</strain>
    </source>
</reference>
<dbReference type="AlphaFoldDB" id="A0A9Q8LE91"/>
<evidence type="ECO:0000313" key="2">
    <source>
        <dbReference type="EMBL" id="UJO15847.1"/>
    </source>
</evidence>
<dbReference type="RefSeq" id="XP_047760213.1">
    <property type="nucleotide sequence ID" value="XM_047903365.1"/>
</dbReference>
<dbReference type="Proteomes" id="UP000756132">
    <property type="component" value="Chromosome 4"/>
</dbReference>
<name>A0A9Q8LE91_PASFU</name>
<dbReference type="GeneID" id="71984095"/>
<proteinExistence type="predicted"/>
<dbReference type="EMBL" id="CP090166">
    <property type="protein sequence ID" value="UJO15847.1"/>
    <property type="molecule type" value="Genomic_DNA"/>
</dbReference>
<dbReference type="OrthoDB" id="10483435at2759"/>
<keyword evidence="3" id="KW-1185">Reference proteome</keyword>
<organism evidence="2 3">
    <name type="scientific">Passalora fulva</name>
    <name type="common">Tomato leaf mold</name>
    <name type="synonym">Cladosporium fulvum</name>
    <dbReference type="NCBI Taxonomy" id="5499"/>
    <lineage>
        <taxon>Eukaryota</taxon>
        <taxon>Fungi</taxon>
        <taxon>Dikarya</taxon>
        <taxon>Ascomycota</taxon>
        <taxon>Pezizomycotina</taxon>
        <taxon>Dothideomycetes</taxon>
        <taxon>Dothideomycetidae</taxon>
        <taxon>Mycosphaerellales</taxon>
        <taxon>Mycosphaerellaceae</taxon>
        <taxon>Fulvia</taxon>
    </lineage>
</organism>
<feature type="region of interest" description="Disordered" evidence="1">
    <location>
        <begin position="1"/>
        <end position="27"/>
    </location>
</feature>
<evidence type="ECO:0000313" key="3">
    <source>
        <dbReference type="Proteomes" id="UP000756132"/>
    </source>
</evidence>
<gene>
    <name evidence="2" type="ORF">CLAFUR5_04217</name>
</gene>
<reference evidence="2" key="1">
    <citation type="submission" date="2021-12" db="EMBL/GenBank/DDBJ databases">
        <authorList>
            <person name="Zaccaron A."/>
            <person name="Stergiopoulos I."/>
        </authorList>
    </citation>
    <scope>NUCLEOTIDE SEQUENCE</scope>
    <source>
        <strain evidence="2">Race5_Kim</strain>
    </source>
</reference>
<accession>A0A9Q8LE91</accession>
<protein>
    <submittedName>
        <fullName evidence="2">Uncharacterized protein</fullName>
    </submittedName>
</protein>
<evidence type="ECO:0000256" key="1">
    <source>
        <dbReference type="SAM" id="MobiDB-lite"/>
    </source>
</evidence>